<evidence type="ECO:0000313" key="3">
    <source>
        <dbReference type="EMBL" id="KAK4544248.1"/>
    </source>
</evidence>
<evidence type="ECO:0000256" key="1">
    <source>
        <dbReference type="SAM" id="MobiDB-lite"/>
    </source>
</evidence>
<keyword evidence="4" id="KW-1185">Reference proteome</keyword>
<dbReference type="Gene3D" id="2.60.110.10">
    <property type="entry name" value="Thaumatin"/>
    <property type="match status" value="1"/>
</dbReference>
<evidence type="ECO:0000259" key="2">
    <source>
        <dbReference type="PROSITE" id="PS52006"/>
    </source>
</evidence>
<feature type="domain" description="GH64" evidence="2">
    <location>
        <begin position="2"/>
        <end position="369"/>
    </location>
</feature>
<protein>
    <recommendedName>
        <fullName evidence="2">GH64 domain-containing protein</fullName>
    </recommendedName>
</protein>
<proteinExistence type="predicted"/>
<dbReference type="InterPro" id="IPR037176">
    <property type="entry name" value="Osmotin/thaumatin-like_sf"/>
</dbReference>
<dbReference type="PANTHER" id="PTHR38165">
    <property type="match status" value="1"/>
</dbReference>
<dbReference type="Proteomes" id="UP001324427">
    <property type="component" value="Unassembled WGS sequence"/>
</dbReference>
<name>A0AAV9JFZ7_9PEZI</name>
<accession>A0AAV9JFZ7</accession>
<gene>
    <name evidence="3" type="ORF">LTR36_004458</name>
</gene>
<evidence type="ECO:0000313" key="4">
    <source>
        <dbReference type="Proteomes" id="UP001324427"/>
    </source>
</evidence>
<comment type="caution">
    <text evidence="3">The sequence shown here is derived from an EMBL/GenBank/DDBJ whole genome shotgun (WGS) entry which is preliminary data.</text>
</comment>
<dbReference type="Pfam" id="PF16483">
    <property type="entry name" value="Glyco_hydro_64"/>
    <property type="match status" value="1"/>
</dbReference>
<sequence length="422" mass="45329">MPDSLKIALKNDSDSNDLHAYITGIAIQQGGQRCLLKANGHDLYFPQSPPSIGSALAEDCAISLGHPGNTTTVTIPQIAGGRIWIVEGKLTFLLNPGPALVEPSVLNPSDPNASVNFGFCEFTLNNDQLYANISYVDFAPRLPIAITLDQSSGQSQHVAGMAPDGLDRLADSLRQQAQKDGRPWDKLLVQHEGRNLRILNATHGNAVGASFDGYYEPFIDEVWRKYSSGSRMKINTQAGPGVLEGHINHNGELMIGDEAFSKPNSADVFGCNSGPFTTGPSPTRNAIIPRLAAAFHRSTLLATEQHPSAPSTFYPQDPTNHYARLVHEVNVDKKGYAFAYDDVQPDGGEDQSGKVNAGDPVLFTVTVGGKSVAGGRSAAPQQPVHHQSQKHYDRPAPPPPGGQEHEGGWRGKMKGLAEKVLH</sequence>
<feature type="compositionally biased region" description="Basic and acidic residues" evidence="1">
    <location>
        <begin position="403"/>
        <end position="422"/>
    </location>
</feature>
<dbReference type="InterPro" id="IPR037398">
    <property type="entry name" value="Glyco_hydro_64_fam"/>
</dbReference>
<dbReference type="EMBL" id="JAVFHQ010000026">
    <property type="protein sequence ID" value="KAK4544248.1"/>
    <property type="molecule type" value="Genomic_DNA"/>
</dbReference>
<dbReference type="PANTHER" id="PTHR38165:SF1">
    <property type="entry name" value="GLUCANASE B"/>
    <property type="match status" value="1"/>
</dbReference>
<dbReference type="Gene3D" id="3.30.920.50">
    <property type="entry name" value="Beta-1,3-glucanase, C-terminal domain"/>
    <property type="match status" value="1"/>
</dbReference>
<reference evidence="3 4" key="1">
    <citation type="submission" date="2021-11" db="EMBL/GenBank/DDBJ databases">
        <title>Black yeast isolated from Biological Soil Crust.</title>
        <authorList>
            <person name="Kurbessoian T."/>
        </authorList>
    </citation>
    <scope>NUCLEOTIDE SEQUENCE [LARGE SCALE GENOMIC DNA]</scope>
    <source>
        <strain evidence="3 4">CCFEE 5522</strain>
    </source>
</reference>
<dbReference type="AlphaFoldDB" id="A0AAV9JFZ7"/>
<dbReference type="CDD" id="cd09220">
    <property type="entry name" value="GH64-GluB-like"/>
    <property type="match status" value="1"/>
</dbReference>
<dbReference type="PROSITE" id="PS52006">
    <property type="entry name" value="GH64"/>
    <property type="match status" value="1"/>
</dbReference>
<dbReference type="InterPro" id="IPR042517">
    <property type="entry name" value="Glyco_hydro_64_N_2"/>
</dbReference>
<feature type="region of interest" description="Disordered" evidence="1">
    <location>
        <begin position="372"/>
        <end position="422"/>
    </location>
</feature>
<organism evidence="3 4">
    <name type="scientific">Oleoguttula mirabilis</name>
    <dbReference type="NCBI Taxonomy" id="1507867"/>
    <lineage>
        <taxon>Eukaryota</taxon>
        <taxon>Fungi</taxon>
        <taxon>Dikarya</taxon>
        <taxon>Ascomycota</taxon>
        <taxon>Pezizomycotina</taxon>
        <taxon>Dothideomycetes</taxon>
        <taxon>Dothideomycetidae</taxon>
        <taxon>Mycosphaerellales</taxon>
        <taxon>Teratosphaeriaceae</taxon>
        <taxon>Oleoguttula</taxon>
    </lineage>
</organism>
<dbReference type="InterPro" id="IPR032477">
    <property type="entry name" value="Glyco_hydro_64"/>
</dbReference>